<keyword evidence="8" id="KW-0479">Metal-binding</keyword>
<dbReference type="EMBL" id="VFSS01000002">
    <property type="protein sequence ID" value="TPE57786.1"/>
    <property type="molecule type" value="Genomic_DNA"/>
</dbReference>
<dbReference type="Gene3D" id="3.40.630.10">
    <property type="entry name" value="Zn peptidases"/>
    <property type="match status" value="1"/>
</dbReference>
<keyword evidence="11" id="KW-1185">Reference proteome</keyword>
<name>A0A501XBD4_9BACT</name>
<dbReference type="EC" id="3.4.11.1" evidence="8"/>
<reference evidence="10 11" key="1">
    <citation type="submission" date="2019-06" db="EMBL/GenBank/DDBJ databases">
        <title>Mycoplasma falconis type strain whole genome sequence.</title>
        <authorList>
            <person name="Spergser J."/>
        </authorList>
    </citation>
    <scope>NUCLEOTIDE SEQUENCE [LARGE SCALE GENOMIC DNA]</scope>
    <source>
        <strain evidence="10 11">ATCC 51372</strain>
    </source>
</reference>
<dbReference type="InterPro" id="IPR011356">
    <property type="entry name" value="Leucine_aapep/pepB"/>
</dbReference>
<dbReference type="Proteomes" id="UP000319776">
    <property type="component" value="Unassembled WGS sequence"/>
</dbReference>
<evidence type="ECO:0000256" key="4">
    <source>
        <dbReference type="ARBA" id="ARBA00022438"/>
    </source>
</evidence>
<dbReference type="CDD" id="cd00433">
    <property type="entry name" value="Peptidase_M17"/>
    <property type="match status" value="1"/>
</dbReference>
<dbReference type="RefSeq" id="WP_140781171.1">
    <property type="nucleotide sequence ID" value="NZ_VFSS01000002.1"/>
</dbReference>
<keyword evidence="8" id="KW-0464">Manganese</keyword>
<keyword evidence="4 8" id="KW-0031">Aminopeptidase</keyword>
<dbReference type="PROSITE" id="PS00631">
    <property type="entry name" value="CYTOSOL_AP"/>
    <property type="match status" value="1"/>
</dbReference>
<dbReference type="GO" id="GO:0005737">
    <property type="term" value="C:cytoplasm"/>
    <property type="evidence" value="ECO:0007669"/>
    <property type="project" value="UniProtKB-SubCell"/>
</dbReference>
<dbReference type="PANTHER" id="PTHR11963">
    <property type="entry name" value="LEUCINE AMINOPEPTIDASE-RELATED"/>
    <property type="match status" value="1"/>
</dbReference>
<evidence type="ECO:0000256" key="8">
    <source>
        <dbReference type="HAMAP-Rule" id="MF_00181"/>
    </source>
</evidence>
<comment type="cofactor">
    <cofactor evidence="8">
        <name>Mn(2+)</name>
        <dbReference type="ChEBI" id="CHEBI:29035"/>
    </cofactor>
    <text evidence="8">Binds 2 manganese ions per subunit.</text>
</comment>
<evidence type="ECO:0000313" key="10">
    <source>
        <dbReference type="EMBL" id="TPE57786.1"/>
    </source>
</evidence>
<organism evidence="10 11">
    <name type="scientific">[Mycoplasma] falconis</name>
    <dbReference type="NCBI Taxonomy" id="92403"/>
    <lineage>
        <taxon>Bacteria</taxon>
        <taxon>Bacillati</taxon>
        <taxon>Mycoplasmatota</taxon>
        <taxon>Mycoplasmoidales</taxon>
        <taxon>Metamycoplasmataceae</taxon>
        <taxon>Metamycoplasma</taxon>
    </lineage>
</organism>
<keyword evidence="8" id="KW-0963">Cytoplasm</keyword>
<dbReference type="GO" id="GO:0006508">
    <property type="term" value="P:proteolysis"/>
    <property type="evidence" value="ECO:0007669"/>
    <property type="project" value="UniProtKB-KW"/>
</dbReference>
<dbReference type="InterPro" id="IPR023042">
    <property type="entry name" value="Peptidase_M17_leu_NH2_pept"/>
</dbReference>
<feature type="active site" evidence="8">
    <location>
        <position position="319"/>
    </location>
</feature>
<sequence length="459" mass="51031">MQVIEKLETQRNKNYVLKAIFKDDNLPSNLVEKPLYITDYIDKELAYVYMGERKDVDYDTLYDLAVSLGYNAARPYQIDLSSFVLTEKITIEEVVDAFVKGVNFAAANLYNKKTFTKKENKNQLSVYVEQPTESVLNAFKKAKVLVEAQNFARNLGITPPNDLNSEQLAEIVANDFRQYKNLTVKVLGKKEIEKLGMGLLLSVNRGSTFEPRVVVIEYNGNKKSSEKTVYVGKGITFDSGGYNIKTGRYMVGMKYDMSGAAMVAGAMKAIAQLKPETNVSAIMCITDNRVDGDASLPDSVWTSMSGITVEVNNTDAEGRLVMADGLYYGATVLKATRLVDVATLTGAMIMALGHTYTGVWATTDKAWDELSKAADKQHELVWRMPFDNEYEEFMKGSLVADLKNTDFTGNAGSSSAAMFLKEFTNNLEYIHLDVAGTCDVNEKPMFAMVKTLIELSLNK</sequence>
<dbReference type="PANTHER" id="PTHR11963:SF23">
    <property type="entry name" value="CYTOSOL AMINOPEPTIDASE"/>
    <property type="match status" value="1"/>
</dbReference>
<evidence type="ECO:0000256" key="6">
    <source>
        <dbReference type="ARBA" id="ARBA00022801"/>
    </source>
</evidence>
<feature type="binding site" evidence="8">
    <location>
        <position position="317"/>
    </location>
    <ligand>
        <name>Mn(2+)</name>
        <dbReference type="ChEBI" id="CHEBI:29035"/>
        <label>1</label>
    </ligand>
</feature>
<dbReference type="SUPFAM" id="SSF53187">
    <property type="entry name" value="Zn-dependent exopeptidases"/>
    <property type="match status" value="1"/>
</dbReference>
<dbReference type="OrthoDB" id="9809354at2"/>
<comment type="similarity">
    <text evidence="3 8">Belongs to the peptidase M17 family.</text>
</comment>
<comment type="caution">
    <text evidence="10">The sequence shown here is derived from an EMBL/GenBank/DDBJ whole genome shotgun (WGS) entry which is preliminary data.</text>
</comment>
<evidence type="ECO:0000313" key="11">
    <source>
        <dbReference type="Proteomes" id="UP000319776"/>
    </source>
</evidence>
<feature type="binding site" evidence="8">
    <location>
        <position position="233"/>
    </location>
    <ligand>
        <name>Mn(2+)</name>
        <dbReference type="ChEBI" id="CHEBI:29035"/>
        <label>2</label>
    </ligand>
</feature>
<evidence type="ECO:0000256" key="7">
    <source>
        <dbReference type="ARBA" id="ARBA00049972"/>
    </source>
</evidence>
<comment type="subcellular location">
    <subcellularLocation>
        <location evidence="8">Cytoplasm</location>
    </subcellularLocation>
</comment>
<accession>A0A501XBD4</accession>
<feature type="domain" description="Cytosol aminopeptidase" evidence="9">
    <location>
        <begin position="313"/>
        <end position="320"/>
    </location>
</feature>
<dbReference type="InterPro" id="IPR000819">
    <property type="entry name" value="Peptidase_M17_C"/>
</dbReference>
<protein>
    <recommendedName>
        <fullName evidence="8">Probable cytosol aminopeptidase</fullName>
        <ecNumber evidence="8">3.4.11.1</ecNumber>
    </recommendedName>
    <alternativeName>
        <fullName evidence="8">Leucine aminopeptidase</fullName>
        <shortName evidence="8">LAP</shortName>
        <ecNumber evidence="8">3.4.11.10</ecNumber>
    </alternativeName>
    <alternativeName>
        <fullName evidence="8">Leucyl aminopeptidase</fullName>
    </alternativeName>
</protein>
<proteinExistence type="inferred from homology"/>
<feature type="binding site" evidence="8">
    <location>
        <position position="256"/>
    </location>
    <ligand>
        <name>Mn(2+)</name>
        <dbReference type="ChEBI" id="CHEBI:29035"/>
        <label>2</label>
    </ligand>
</feature>
<evidence type="ECO:0000256" key="5">
    <source>
        <dbReference type="ARBA" id="ARBA00022670"/>
    </source>
</evidence>
<evidence type="ECO:0000259" key="9">
    <source>
        <dbReference type="PROSITE" id="PS00631"/>
    </source>
</evidence>
<dbReference type="EC" id="3.4.11.10" evidence="8"/>
<dbReference type="GO" id="GO:0070006">
    <property type="term" value="F:metalloaminopeptidase activity"/>
    <property type="evidence" value="ECO:0007669"/>
    <property type="project" value="InterPro"/>
</dbReference>
<feature type="binding site" evidence="8">
    <location>
        <position position="238"/>
    </location>
    <ligand>
        <name>Mn(2+)</name>
        <dbReference type="ChEBI" id="CHEBI:29035"/>
        <label>2</label>
    </ligand>
</feature>
<comment type="catalytic activity">
    <reaction evidence="2 8">
        <text>Release of an N-terminal amino acid, preferentially leucine, but not glutamic or aspartic acids.</text>
        <dbReference type="EC" id="3.4.11.10"/>
    </reaction>
</comment>
<feature type="binding site" evidence="8">
    <location>
        <position position="315"/>
    </location>
    <ligand>
        <name>Mn(2+)</name>
        <dbReference type="ChEBI" id="CHEBI:29035"/>
        <label>1</label>
    </ligand>
</feature>
<evidence type="ECO:0000256" key="3">
    <source>
        <dbReference type="ARBA" id="ARBA00009528"/>
    </source>
</evidence>
<feature type="active site" evidence="8">
    <location>
        <position position="245"/>
    </location>
</feature>
<gene>
    <name evidence="8" type="primary">pepA</name>
    <name evidence="10" type="ORF">FJO69_01125</name>
</gene>
<feature type="binding site" evidence="8">
    <location>
        <position position="238"/>
    </location>
    <ligand>
        <name>Mn(2+)</name>
        <dbReference type="ChEBI" id="CHEBI:29035"/>
        <label>1</label>
    </ligand>
</feature>
<dbReference type="GO" id="GO:0030145">
    <property type="term" value="F:manganese ion binding"/>
    <property type="evidence" value="ECO:0007669"/>
    <property type="project" value="UniProtKB-UniRule"/>
</dbReference>
<dbReference type="HAMAP" id="MF_00181">
    <property type="entry name" value="Cytosol_peptidase_M17"/>
    <property type="match status" value="1"/>
</dbReference>
<keyword evidence="5 8" id="KW-0645">Protease</keyword>
<dbReference type="AlphaFoldDB" id="A0A501XBD4"/>
<keyword evidence="6 8" id="KW-0378">Hydrolase</keyword>
<dbReference type="Pfam" id="PF00883">
    <property type="entry name" value="Peptidase_M17"/>
    <property type="match status" value="1"/>
</dbReference>
<dbReference type="PRINTS" id="PR00481">
    <property type="entry name" value="LAMNOPPTDASE"/>
</dbReference>
<feature type="binding site" evidence="8">
    <location>
        <position position="317"/>
    </location>
    <ligand>
        <name>Mn(2+)</name>
        <dbReference type="ChEBI" id="CHEBI:29035"/>
        <label>2</label>
    </ligand>
</feature>
<comment type="catalytic activity">
    <reaction evidence="1 8">
        <text>Release of an N-terminal amino acid, Xaa-|-Yaa-, in which Xaa is preferably Leu, but may be other amino acids including Pro although not Arg or Lys, and Yaa may be Pro. Amino acid amides and methyl esters are also readily hydrolyzed, but rates on arylamides are exceedingly low.</text>
        <dbReference type="EC" id="3.4.11.1"/>
    </reaction>
</comment>
<evidence type="ECO:0000256" key="2">
    <source>
        <dbReference type="ARBA" id="ARBA00000967"/>
    </source>
</evidence>
<evidence type="ECO:0000256" key="1">
    <source>
        <dbReference type="ARBA" id="ARBA00000135"/>
    </source>
</evidence>
<comment type="function">
    <text evidence="7 8">Presumably involved in the processing and regular turnover of intracellular proteins. Catalyzes the removal of unsubstituted N-terminal amino acids from various peptides.</text>
</comment>